<comment type="caution">
    <text evidence="12">The sequence shown here is derived from an EMBL/GenBank/DDBJ whole genome shotgun (WGS) entry which is preliminary data.</text>
</comment>
<accession>A0ABV7WI13</accession>
<keyword evidence="7" id="KW-0547">Nucleotide-binding</keyword>
<evidence type="ECO:0000256" key="5">
    <source>
        <dbReference type="ARBA" id="ARBA00022694"/>
    </source>
</evidence>
<evidence type="ECO:0000256" key="9">
    <source>
        <dbReference type="ARBA" id="ARBA00022842"/>
    </source>
</evidence>
<dbReference type="PANTHER" id="PTHR33540">
    <property type="entry name" value="TRNA THREONYLCARBAMOYLADENOSINE BIOSYNTHESIS PROTEIN TSAE"/>
    <property type="match status" value="1"/>
</dbReference>
<comment type="function">
    <text evidence="10">Required for the formation of a threonylcarbamoyl group on adenosine at position 37 (t(6)A37) in tRNAs that read codons beginning with adenine. Is involved in the transfer of the threonylcarbamoyl moiety of threonylcarbamoyl-AMP (TC-AMP) to the N6 group of A37, together with TsaD and TsaB. TsaE seems to play an indirect role in the t(6)A biosynthesis pathway, possibly in regulating the core enzymatic function of TsaD.</text>
</comment>
<dbReference type="Pfam" id="PF02367">
    <property type="entry name" value="TsaE"/>
    <property type="match status" value="1"/>
</dbReference>
<evidence type="ECO:0000256" key="10">
    <source>
        <dbReference type="ARBA" id="ARBA00024908"/>
    </source>
</evidence>
<dbReference type="EMBL" id="JBHRWW010000009">
    <property type="protein sequence ID" value="MFC3689424.1"/>
    <property type="molecule type" value="Genomic_DNA"/>
</dbReference>
<dbReference type="RefSeq" id="WP_376985608.1">
    <property type="nucleotide sequence ID" value="NZ_JBHRWW010000009.1"/>
</dbReference>
<organism evidence="12 13">
    <name type="scientific">Aquipuribacter hungaricus</name>
    <dbReference type="NCBI Taxonomy" id="545624"/>
    <lineage>
        <taxon>Bacteria</taxon>
        <taxon>Bacillati</taxon>
        <taxon>Actinomycetota</taxon>
        <taxon>Actinomycetes</taxon>
        <taxon>Micrococcales</taxon>
        <taxon>Intrasporangiaceae</taxon>
        <taxon>Aquipuribacter</taxon>
    </lineage>
</organism>
<evidence type="ECO:0000313" key="12">
    <source>
        <dbReference type="EMBL" id="MFC3689424.1"/>
    </source>
</evidence>
<evidence type="ECO:0000256" key="8">
    <source>
        <dbReference type="ARBA" id="ARBA00022840"/>
    </source>
</evidence>
<sequence length="211" mass="21267">MPEPTVTMAGSPTDPPTVRCATADATRALARALGAELVGGDVVVLTGPLGAGKTTFVQGLALGLGVTAPVTSPTFVLARHQRPDAAGPRPDGPNLVHVDAYRLAGALELDDLDLDSDLDRSVVVVEWGEGLAERLSPARLQVHLDREPAAAGGTAAAGGAAALAGADAEEASPGDEPRTVRVEPVGLEAARTARVLAAVRGVPGVREAQAC</sequence>
<keyword evidence="4" id="KW-0963">Cytoplasm</keyword>
<dbReference type="InterPro" id="IPR027417">
    <property type="entry name" value="P-loop_NTPase"/>
</dbReference>
<keyword evidence="6" id="KW-0479">Metal-binding</keyword>
<evidence type="ECO:0000256" key="4">
    <source>
        <dbReference type="ARBA" id="ARBA00022490"/>
    </source>
</evidence>
<dbReference type="Proteomes" id="UP001595685">
    <property type="component" value="Unassembled WGS sequence"/>
</dbReference>
<name>A0ABV7WI13_9MICO</name>
<evidence type="ECO:0000256" key="11">
    <source>
        <dbReference type="ARBA" id="ARBA00032441"/>
    </source>
</evidence>
<keyword evidence="9" id="KW-0460">Magnesium</keyword>
<dbReference type="PANTHER" id="PTHR33540:SF2">
    <property type="entry name" value="TRNA THREONYLCARBAMOYLADENOSINE BIOSYNTHESIS PROTEIN TSAE"/>
    <property type="match status" value="1"/>
</dbReference>
<evidence type="ECO:0000256" key="2">
    <source>
        <dbReference type="ARBA" id="ARBA00007599"/>
    </source>
</evidence>
<reference evidence="13" key="1">
    <citation type="journal article" date="2019" name="Int. J. Syst. Evol. Microbiol.">
        <title>The Global Catalogue of Microorganisms (GCM) 10K type strain sequencing project: providing services to taxonomists for standard genome sequencing and annotation.</title>
        <authorList>
            <consortium name="The Broad Institute Genomics Platform"/>
            <consortium name="The Broad Institute Genome Sequencing Center for Infectious Disease"/>
            <person name="Wu L."/>
            <person name="Ma J."/>
        </authorList>
    </citation>
    <scope>NUCLEOTIDE SEQUENCE [LARGE SCALE GENOMIC DNA]</scope>
    <source>
        <strain evidence="13">NCAIM B.02333</strain>
    </source>
</reference>
<evidence type="ECO:0000256" key="6">
    <source>
        <dbReference type="ARBA" id="ARBA00022723"/>
    </source>
</evidence>
<proteinExistence type="inferred from homology"/>
<evidence type="ECO:0000313" key="13">
    <source>
        <dbReference type="Proteomes" id="UP001595685"/>
    </source>
</evidence>
<comment type="subcellular location">
    <subcellularLocation>
        <location evidence="1">Cytoplasm</location>
    </subcellularLocation>
</comment>
<dbReference type="Gene3D" id="3.40.50.300">
    <property type="entry name" value="P-loop containing nucleotide triphosphate hydrolases"/>
    <property type="match status" value="1"/>
</dbReference>
<dbReference type="NCBIfam" id="TIGR00150">
    <property type="entry name" value="T6A_YjeE"/>
    <property type="match status" value="1"/>
</dbReference>
<keyword evidence="13" id="KW-1185">Reference proteome</keyword>
<protein>
    <recommendedName>
        <fullName evidence="3">tRNA threonylcarbamoyladenosine biosynthesis protein TsaE</fullName>
    </recommendedName>
    <alternativeName>
        <fullName evidence="11">t(6)A37 threonylcarbamoyladenosine biosynthesis protein TsaE</fullName>
    </alternativeName>
</protein>
<keyword evidence="5" id="KW-0819">tRNA processing</keyword>
<keyword evidence="8" id="KW-0067">ATP-binding</keyword>
<evidence type="ECO:0000256" key="3">
    <source>
        <dbReference type="ARBA" id="ARBA00019010"/>
    </source>
</evidence>
<dbReference type="InterPro" id="IPR003442">
    <property type="entry name" value="T6A_TsaE"/>
</dbReference>
<dbReference type="SUPFAM" id="SSF52540">
    <property type="entry name" value="P-loop containing nucleoside triphosphate hydrolases"/>
    <property type="match status" value="1"/>
</dbReference>
<evidence type="ECO:0000256" key="7">
    <source>
        <dbReference type="ARBA" id="ARBA00022741"/>
    </source>
</evidence>
<comment type="similarity">
    <text evidence="2">Belongs to the TsaE family.</text>
</comment>
<gene>
    <name evidence="12" type="primary">tsaE</name>
    <name evidence="12" type="ORF">ACFOLH_13825</name>
</gene>
<evidence type="ECO:0000256" key="1">
    <source>
        <dbReference type="ARBA" id="ARBA00004496"/>
    </source>
</evidence>